<organism evidence="4 5">
    <name type="scientific">Pusillimonas noertemannii</name>
    <dbReference type="NCBI Taxonomy" id="305977"/>
    <lineage>
        <taxon>Bacteria</taxon>
        <taxon>Pseudomonadati</taxon>
        <taxon>Pseudomonadota</taxon>
        <taxon>Betaproteobacteria</taxon>
        <taxon>Burkholderiales</taxon>
        <taxon>Alcaligenaceae</taxon>
        <taxon>Pusillimonas</taxon>
    </lineage>
</organism>
<evidence type="ECO:0000256" key="1">
    <source>
        <dbReference type="SAM" id="Coils"/>
    </source>
</evidence>
<dbReference type="InterPro" id="IPR007470">
    <property type="entry name" value="HemX"/>
</dbReference>
<dbReference type="GO" id="GO:0008168">
    <property type="term" value="F:methyltransferase activity"/>
    <property type="evidence" value="ECO:0007669"/>
    <property type="project" value="UniProtKB-KW"/>
</dbReference>
<keyword evidence="5" id="KW-1185">Reference proteome</keyword>
<keyword evidence="3" id="KW-0472">Membrane</keyword>
<dbReference type="PANTHER" id="PTHR38043">
    <property type="entry name" value="PROTEIN HEMX"/>
    <property type="match status" value="1"/>
</dbReference>
<dbReference type="Pfam" id="PF04375">
    <property type="entry name" value="HemX"/>
    <property type="match status" value="1"/>
</dbReference>
<sequence length="462" mass="48774">MTDNKPDNTSGSGSATQHDKPANKQAASPAGPRPAKRSRRSVLVIVILVVLLIIAALAGTVWYQHRVMHERGDALLSQARQSAQTAQAASSQASQALELAQQQAGRIERLQASLGEAQQHLQSLEQALQMMTDSGADIALVNDVDHLVSIAHQQLLLGGNVSNAIIALETAQAQLARANRPGLASLQQAINGDVERLRAVSTIDINRLSSRIDELGGLVETAPMLIPDDAAPTVASSPAPARRAAPAAASSVDPADPWWKRCIASVADWSGQAWWNIRQDLASFINVRRVDDAAALLMSPEQAGSLRDKLRLRLMTAQLALLMKQPDVWNTETKAVVQMLQARYDINSVEGNRALRLALQLADTSIQVELPTVANSQNAIQALREELAKSQNSADIEEEGASPSAPAQDDAEAPQGEGAADDTGPGEQEGAANEAAPDGSEPASARNADLTAASARIGRAGA</sequence>
<dbReference type="GO" id="GO:0032259">
    <property type="term" value="P:methylation"/>
    <property type="evidence" value="ECO:0007669"/>
    <property type="project" value="UniProtKB-KW"/>
</dbReference>
<keyword evidence="3" id="KW-0812">Transmembrane</keyword>
<accession>A0A2U1CK55</accession>
<evidence type="ECO:0000313" key="4">
    <source>
        <dbReference type="EMBL" id="PVY61400.1"/>
    </source>
</evidence>
<comment type="caution">
    <text evidence="4">The sequence shown here is derived from an EMBL/GenBank/DDBJ whole genome shotgun (WGS) entry which is preliminary data.</text>
</comment>
<feature type="coiled-coil region" evidence="1">
    <location>
        <begin position="107"/>
        <end position="134"/>
    </location>
</feature>
<reference evidence="4 5" key="1">
    <citation type="submission" date="2018-04" db="EMBL/GenBank/DDBJ databases">
        <title>Genomic Encyclopedia of Type Strains, Phase IV (KMG-IV): sequencing the most valuable type-strain genomes for metagenomic binning, comparative biology and taxonomic classification.</title>
        <authorList>
            <person name="Goeker M."/>
        </authorList>
    </citation>
    <scope>NUCLEOTIDE SEQUENCE [LARGE SCALE GENOMIC DNA]</scope>
    <source>
        <strain evidence="4 5">DSM 10065</strain>
    </source>
</reference>
<feature type="region of interest" description="Disordered" evidence="2">
    <location>
        <begin position="388"/>
        <end position="462"/>
    </location>
</feature>
<dbReference type="PANTHER" id="PTHR38043:SF1">
    <property type="entry name" value="PROTEIN HEMX"/>
    <property type="match status" value="1"/>
</dbReference>
<name>A0A2U1CK55_9BURK</name>
<dbReference type="EMBL" id="QEKO01000004">
    <property type="protein sequence ID" value="PVY61400.1"/>
    <property type="molecule type" value="Genomic_DNA"/>
</dbReference>
<dbReference type="STRING" id="1231391.GCA_000308195_00872"/>
<dbReference type="AlphaFoldDB" id="A0A2U1CK55"/>
<protein>
    <submittedName>
        <fullName evidence="4">Uroporphyrin-3 C-methyltransferase</fullName>
    </submittedName>
</protein>
<keyword evidence="4" id="KW-0808">Transferase</keyword>
<evidence type="ECO:0000256" key="2">
    <source>
        <dbReference type="SAM" id="MobiDB-lite"/>
    </source>
</evidence>
<dbReference type="Proteomes" id="UP000246145">
    <property type="component" value="Unassembled WGS sequence"/>
</dbReference>
<feature type="compositionally biased region" description="Polar residues" evidence="2">
    <location>
        <begin position="7"/>
        <end position="16"/>
    </location>
</feature>
<gene>
    <name evidence="4" type="ORF">C7440_2951</name>
</gene>
<dbReference type="OrthoDB" id="9787650at2"/>
<keyword evidence="1" id="KW-0175">Coiled coil</keyword>
<keyword evidence="3" id="KW-1133">Transmembrane helix</keyword>
<feature type="region of interest" description="Disordered" evidence="2">
    <location>
        <begin position="1"/>
        <end position="35"/>
    </location>
</feature>
<evidence type="ECO:0000313" key="5">
    <source>
        <dbReference type="Proteomes" id="UP000246145"/>
    </source>
</evidence>
<evidence type="ECO:0000256" key="3">
    <source>
        <dbReference type="SAM" id="Phobius"/>
    </source>
</evidence>
<feature type="transmembrane region" description="Helical" evidence="3">
    <location>
        <begin position="42"/>
        <end position="63"/>
    </location>
</feature>
<keyword evidence="4" id="KW-0489">Methyltransferase</keyword>
<dbReference type="RefSeq" id="WP_116519049.1">
    <property type="nucleotide sequence ID" value="NZ_JACCEX010000004.1"/>
</dbReference>
<proteinExistence type="predicted"/>